<dbReference type="PANTHER" id="PTHR43686:SF1">
    <property type="entry name" value="AMINOTRAN_5 DOMAIN-CONTAINING PROTEIN"/>
    <property type="match status" value="1"/>
</dbReference>
<sequence length="499" mass="57198">MEIKATIGEMTFTCRGELETYFQPFREATIGTNVTFSTPFGQQKMIYADWTASGRLYAPIERKITEELGPFVANTHTESNVTSTKMTLAYQYAKELIKRHVHADEHDVIIMEGAGMTSAVNKLQRLLGLRVPEQWKSHLKLPDEKRPVIFVTHMEHHSNLLSWAETIGEVVMIRPTANGDVDLEHFQQLLQTYAHRQLKIGAFTACSNVTGIQTPYHRLAKMIHEHEGICFVDFAASAPYVTINMHPDDPLEKLDGIYFSPHKFLGGPGSAGVLIFDARLYQNRIPDHPGGGTVIWTDPWGNYKYIKDIETREDGGTPPILQTIKAALAIKLKEKMGVERILKREKELTTLLLSHLKQIPRVHILEGHREDRLGIVSFIIEGMHYNLVVKLLNDRFGIQVRGGCSCAGPYGHYLLGIDKEQSKNILMQVEQGNLLIKPGWVRISVHPIMTNEDIYHIIRAIRHIVRHEDKWKQEYIYDHTKNEFYHHHDDRDVRHLFIL</sequence>
<dbReference type="PATRIC" id="fig|153151.4.peg.3065"/>
<dbReference type="AlphaFoldDB" id="A0A150N1K6"/>
<evidence type="ECO:0000259" key="1">
    <source>
        <dbReference type="Pfam" id="PF00266"/>
    </source>
</evidence>
<dbReference type="Gene3D" id="3.40.640.10">
    <property type="entry name" value="Type I PLP-dependent aspartate aminotransferase-like (Major domain)"/>
    <property type="match status" value="1"/>
</dbReference>
<evidence type="ECO:0000313" key="2">
    <source>
        <dbReference type="EMBL" id="KYD30571.1"/>
    </source>
</evidence>
<dbReference type="Gene3D" id="3.90.1150.10">
    <property type="entry name" value="Aspartate Aminotransferase, domain 1"/>
    <property type="match status" value="1"/>
</dbReference>
<reference evidence="2 3" key="1">
    <citation type="submission" date="2016-01" db="EMBL/GenBank/DDBJ databases">
        <title>Draft Genome Sequences of Seven Thermophilic Sporeformers Isolated from Foods.</title>
        <authorList>
            <person name="Berendsen E.M."/>
            <person name="Wells-Bennik M.H."/>
            <person name="Krawcyk A.O."/>
            <person name="De Jong A."/>
            <person name="Holsappel S."/>
            <person name="Eijlander R.T."/>
            <person name="Kuipers O.P."/>
        </authorList>
    </citation>
    <scope>NUCLEOTIDE SEQUENCE [LARGE SCALE GENOMIC DNA]</scope>
    <source>
        <strain evidence="2 3">B4110</strain>
    </source>
</reference>
<dbReference type="InterPro" id="IPR015422">
    <property type="entry name" value="PyrdxlP-dep_Trfase_small"/>
</dbReference>
<name>A0A150N1K6_9BACL</name>
<dbReference type="InterPro" id="IPR000192">
    <property type="entry name" value="Aminotrans_V_dom"/>
</dbReference>
<dbReference type="EC" id="2.8.1.7" evidence="2"/>
<protein>
    <submittedName>
        <fullName evidence="2">Cysteine desulfurase</fullName>
        <ecNumber evidence="2">2.8.1.7</ecNumber>
    </submittedName>
</protein>
<accession>A0A150N1K6</accession>
<proteinExistence type="predicted"/>
<dbReference type="RefSeq" id="WP_062677926.1">
    <property type="nucleotide sequence ID" value="NZ_LQYW01000048.1"/>
</dbReference>
<evidence type="ECO:0000313" key="3">
    <source>
        <dbReference type="Proteomes" id="UP000075324"/>
    </source>
</evidence>
<gene>
    <name evidence="2" type="ORF">B4110_1821</name>
</gene>
<dbReference type="EMBL" id="LQYW01000048">
    <property type="protein sequence ID" value="KYD30571.1"/>
    <property type="molecule type" value="Genomic_DNA"/>
</dbReference>
<comment type="caution">
    <text evidence="2">The sequence shown here is derived from an EMBL/GenBank/DDBJ whole genome shotgun (WGS) entry which is preliminary data.</text>
</comment>
<feature type="domain" description="Aminotransferase class V" evidence="1">
    <location>
        <begin position="46"/>
        <end position="454"/>
    </location>
</feature>
<dbReference type="SUPFAM" id="SSF53383">
    <property type="entry name" value="PLP-dependent transferases"/>
    <property type="match status" value="1"/>
</dbReference>
<keyword evidence="2" id="KW-0808">Transferase</keyword>
<dbReference type="Pfam" id="PF00266">
    <property type="entry name" value="Aminotran_5"/>
    <property type="match status" value="1"/>
</dbReference>
<dbReference type="PANTHER" id="PTHR43686">
    <property type="entry name" value="SULFURTRANSFERASE-RELATED"/>
    <property type="match status" value="1"/>
</dbReference>
<dbReference type="Proteomes" id="UP000075324">
    <property type="component" value="Unassembled WGS sequence"/>
</dbReference>
<organism evidence="2 3">
    <name type="scientific">Parageobacillus toebii</name>
    <dbReference type="NCBI Taxonomy" id="153151"/>
    <lineage>
        <taxon>Bacteria</taxon>
        <taxon>Bacillati</taxon>
        <taxon>Bacillota</taxon>
        <taxon>Bacilli</taxon>
        <taxon>Bacillales</taxon>
        <taxon>Anoxybacillaceae</taxon>
        <taxon>Parageobacillus</taxon>
    </lineage>
</organism>
<dbReference type="InterPro" id="IPR015421">
    <property type="entry name" value="PyrdxlP-dep_Trfase_major"/>
</dbReference>
<dbReference type="InterPro" id="IPR015424">
    <property type="entry name" value="PyrdxlP-dep_Trfase"/>
</dbReference>
<dbReference type="GO" id="GO:0031071">
    <property type="term" value="F:cysteine desulfurase activity"/>
    <property type="evidence" value="ECO:0007669"/>
    <property type="project" value="UniProtKB-EC"/>
</dbReference>